<proteinExistence type="predicted"/>
<protein>
    <submittedName>
        <fullName evidence="1">Uncharacterized protein</fullName>
    </submittedName>
</protein>
<comment type="caution">
    <text evidence="1">The sequence shown here is derived from an EMBL/GenBank/DDBJ whole genome shotgun (WGS) entry which is preliminary data.</text>
</comment>
<name>A0ABN2IIP2_9ACTN</name>
<accession>A0ABN2IIP2</accession>
<dbReference type="Proteomes" id="UP001499947">
    <property type="component" value="Unassembled WGS sequence"/>
</dbReference>
<sequence length="95" mass="10219">MAAVPPAPAKDAVIAGAAIRKGPRWTDAGAYKSVTVTARMITSGTANSARLDRVSPPMRVRSGETRISLAYTRYLRNADPDRGTVAGALRRRRRP</sequence>
<evidence type="ECO:0000313" key="1">
    <source>
        <dbReference type="EMBL" id="GAA1705779.1"/>
    </source>
</evidence>
<reference evidence="1 2" key="1">
    <citation type="journal article" date="2019" name="Int. J. Syst. Evol. Microbiol.">
        <title>The Global Catalogue of Microorganisms (GCM) 10K type strain sequencing project: providing services to taxonomists for standard genome sequencing and annotation.</title>
        <authorList>
            <consortium name="The Broad Institute Genomics Platform"/>
            <consortium name="The Broad Institute Genome Sequencing Center for Infectious Disease"/>
            <person name="Wu L."/>
            <person name="Ma J."/>
        </authorList>
    </citation>
    <scope>NUCLEOTIDE SEQUENCE [LARGE SCALE GENOMIC DNA]</scope>
    <source>
        <strain evidence="1 2">JCM 13244</strain>
    </source>
</reference>
<keyword evidence="2" id="KW-1185">Reference proteome</keyword>
<dbReference type="EMBL" id="BAAALR010000061">
    <property type="protein sequence ID" value="GAA1705779.1"/>
    <property type="molecule type" value="Genomic_DNA"/>
</dbReference>
<organism evidence="1 2">
    <name type="scientific">Streptomyces yatensis</name>
    <dbReference type="NCBI Taxonomy" id="155177"/>
    <lineage>
        <taxon>Bacteria</taxon>
        <taxon>Bacillati</taxon>
        <taxon>Actinomycetota</taxon>
        <taxon>Actinomycetes</taxon>
        <taxon>Kitasatosporales</taxon>
        <taxon>Streptomycetaceae</taxon>
        <taxon>Streptomyces</taxon>
        <taxon>Streptomyces violaceusniger group</taxon>
    </lineage>
</organism>
<evidence type="ECO:0000313" key="2">
    <source>
        <dbReference type="Proteomes" id="UP001499947"/>
    </source>
</evidence>
<gene>
    <name evidence="1" type="ORF">GCM10009680_53210</name>
</gene>